<accession>A0ABY6D7V1</accession>
<dbReference type="RefSeq" id="WP_263047206.1">
    <property type="nucleotide sequence ID" value="NZ_CP106738.1"/>
</dbReference>
<name>A0ABY6D7V1_9RHOB</name>
<reference evidence="1" key="1">
    <citation type="submission" date="2022-10" db="EMBL/GenBank/DDBJ databases">
        <title>Roseovarius pelagicus sp. nov., isolated from Arctic seawater.</title>
        <authorList>
            <person name="Hong Y.W."/>
            <person name="Hwang C.Y."/>
        </authorList>
    </citation>
    <scope>NUCLEOTIDE SEQUENCE</scope>
    <source>
        <strain evidence="1">HL-MP18</strain>
    </source>
</reference>
<gene>
    <name evidence="1" type="ORF">N7U68_14025</name>
</gene>
<sequence length="423" mass="47656">MIEAPQSGNTDPHGMTVLHRGFDTLALAVRANISAELFEYLQAEKDRADEERREVLIDYNGVKLHLKAYGGHGYHFIASGGPDGATWFFKKPNAKDDWGIRLSFGSSFMALNGLGRAKTHVEDTLQRLGVRFGPDDVSISRADFCVDIHAPGFVLNPEQFVMHSAADRRDHLVETEKSVNGKSGRVTSVTIGGSRNRQVIAYDKRAEVIAHSKTYWWDIWNHTLRNMDAGQPRNVTLHRADTPPASLSPDPAHADANRVWRVEFRAGKDLLKDTWGIRTWQQFFDRFGDLCRQSGEVVRYTQPDPADSNRARWPNHPLWEIVCAEMNDDLVEMRSGADPHPMKEVHREEHISLIFRNVLGCSITLAALHGRQQDELPGMFTDLAAQMQARVKADPGKTAKQLHAAKERYVFIQKMDGASRNVT</sequence>
<keyword evidence="2" id="KW-1185">Reference proteome</keyword>
<organism evidence="1 2">
    <name type="scientific">Roseovarius pelagicus</name>
    <dbReference type="NCBI Taxonomy" id="2980108"/>
    <lineage>
        <taxon>Bacteria</taxon>
        <taxon>Pseudomonadati</taxon>
        <taxon>Pseudomonadota</taxon>
        <taxon>Alphaproteobacteria</taxon>
        <taxon>Rhodobacterales</taxon>
        <taxon>Roseobacteraceae</taxon>
        <taxon>Roseovarius</taxon>
    </lineage>
</organism>
<protein>
    <recommendedName>
        <fullName evidence="3">Replication initiation factor</fullName>
    </recommendedName>
</protein>
<dbReference type="Proteomes" id="UP001064087">
    <property type="component" value="Chromosome"/>
</dbReference>
<evidence type="ECO:0000313" key="2">
    <source>
        <dbReference type="Proteomes" id="UP001064087"/>
    </source>
</evidence>
<dbReference type="EMBL" id="CP106738">
    <property type="protein sequence ID" value="UXX82216.1"/>
    <property type="molecule type" value="Genomic_DNA"/>
</dbReference>
<evidence type="ECO:0000313" key="1">
    <source>
        <dbReference type="EMBL" id="UXX82216.1"/>
    </source>
</evidence>
<evidence type="ECO:0008006" key="3">
    <source>
        <dbReference type="Google" id="ProtNLM"/>
    </source>
</evidence>
<proteinExistence type="predicted"/>